<keyword evidence="1" id="KW-0805">Transcription regulation</keyword>
<dbReference type="InterPro" id="IPR052067">
    <property type="entry name" value="Metal_resp_HTH_trans_reg"/>
</dbReference>
<proteinExistence type="predicted"/>
<dbReference type="GeneID" id="99675343"/>
<dbReference type="SUPFAM" id="SSF46785">
    <property type="entry name" value="Winged helix' DNA-binding domain"/>
    <property type="match status" value="1"/>
</dbReference>
<reference evidence="5 6" key="1">
    <citation type="submission" date="2021-06" db="EMBL/GenBank/DDBJ databases">
        <title>Staphylococcus lentus K169 genome sequencing.</title>
        <authorList>
            <person name="Sundareshan S."/>
            <person name="Akhila D.S."/>
            <person name="Prachi D."/>
            <person name="Sivakumar R."/>
            <person name="Rajendhran J."/>
            <person name="Isloor S."/>
            <person name="Hegde N.R."/>
        </authorList>
    </citation>
    <scope>NUCLEOTIDE SEQUENCE [LARGE SCALE GENOMIC DNA]</scope>
    <source>
        <strain evidence="5 6">K169</strain>
    </source>
</reference>
<evidence type="ECO:0000313" key="6">
    <source>
        <dbReference type="Proteomes" id="UP000770161"/>
    </source>
</evidence>
<dbReference type="SMART" id="SM00347">
    <property type="entry name" value="HTH_MARR"/>
    <property type="match status" value="1"/>
</dbReference>
<organism evidence="5 6">
    <name type="scientific">Mammaliicoccus lentus</name>
    <name type="common">Staphylococcus lentus</name>
    <dbReference type="NCBI Taxonomy" id="42858"/>
    <lineage>
        <taxon>Bacteria</taxon>
        <taxon>Bacillati</taxon>
        <taxon>Bacillota</taxon>
        <taxon>Bacilli</taxon>
        <taxon>Bacillales</taxon>
        <taxon>Staphylococcaceae</taxon>
        <taxon>Mammaliicoccus</taxon>
    </lineage>
</organism>
<sequence length="151" mass="18384">MNKVKELNYLMRRVQDRIIWLNKPKMEKELEGYTPSEVHCIEAIKNIQDPNVKKISDEMFMTRGAISKLTKKLIKKNAVESYRKSENKKEIYFRLIEEGERVYQRHLKLHQVFLDRDKPFFDNISDEEFKVLNNFFEKYSDYLDQEIKKEK</sequence>
<keyword evidence="6" id="KW-1185">Reference proteome</keyword>
<dbReference type="Proteomes" id="UP000770161">
    <property type="component" value="Unassembled WGS sequence"/>
</dbReference>
<dbReference type="Pfam" id="PF01047">
    <property type="entry name" value="MarR"/>
    <property type="match status" value="1"/>
</dbReference>
<comment type="caution">
    <text evidence="5">The sequence shown here is derived from an EMBL/GenBank/DDBJ whole genome shotgun (WGS) entry which is preliminary data.</text>
</comment>
<dbReference type="RefSeq" id="WP_194200323.1">
    <property type="nucleotide sequence ID" value="NZ_CP180174.1"/>
</dbReference>
<keyword evidence="2" id="KW-0238">DNA-binding</keyword>
<name>A0ABS6GY79_MAMLE</name>
<dbReference type="InterPro" id="IPR036390">
    <property type="entry name" value="WH_DNA-bd_sf"/>
</dbReference>
<evidence type="ECO:0000313" key="5">
    <source>
        <dbReference type="EMBL" id="MBU6114388.1"/>
    </source>
</evidence>
<accession>A0ABS6GY79</accession>
<evidence type="ECO:0000256" key="1">
    <source>
        <dbReference type="ARBA" id="ARBA00023015"/>
    </source>
</evidence>
<dbReference type="PROSITE" id="PS50995">
    <property type="entry name" value="HTH_MARR_2"/>
    <property type="match status" value="1"/>
</dbReference>
<keyword evidence="3" id="KW-0804">Transcription</keyword>
<gene>
    <name evidence="5" type="ORF">KQ656_10470</name>
</gene>
<dbReference type="InterPro" id="IPR000835">
    <property type="entry name" value="HTH_MarR-typ"/>
</dbReference>
<feature type="domain" description="HTH marR-type" evidence="4">
    <location>
        <begin position="4"/>
        <end position="141"/>
    </location>
</feature>
<evidence type="ECO:0000259" key="4">
    <source>
        <dbReference type="PROSITE" id="PS50995"/>
    </source>
</evidence>
<dbReference type="Gene3D" id="1.10.10.10">
    <property type="entry name" value="Winged helix-like DNA-binding domain superfamily/Winged helix DNA-binding domain"/>
    <property type="match status" value="1"/>
</dbReference>
<dbReference type="PANTHER" id="PTHR35790:SF4">
    <property type="entry name" value="HTH-TYPE TRANSCRIPTIONAL REGULATOR PCHR"/>
    <property type="match status" value="1"/>
</dbReference>
<dbReference type="PANTHER" id="PTHR35790">
    <property type="entry name" value="HTH-TYPE TRANSCRIPTIONAL REGULATOR PCHR"/>
    <property type="match status" value="1"/>
</dbReference>
<dbReference type="EMBL" id="JAHLZN010000023">
    <property type="protein sequence ID" value="MBU6114388.1"/>
    <property type="molecule type" value="Genomic_DNA"/>
</dbReference>
<evidence type="ECO:0000256" key="3">
    <source>
        <dbReference type="ARBA" id="ARBA00023163"/>
    </source>
</evidence>
<dbReference type="InterPro" id="IPR036388">
    <property type="entry name" value="WH-like_DNA-bd_sf"/>
</dbReference>
<evidence type="ECO:0000256" key="2">
    <source>
        <dbReference type="ARBA" id="ARBA00023125"/>
    </source>
</evidence>
<protein>
    <submittedName>
        <fullName evidence="5">MarR family transcriptional regulator</fullName>
    </submittedName>
</protein>